<dbReference type="SUPFAM" id="SSF55729">
    <property type="entry name" value="Acyl-CoA N-acyltransferases (Nat)"/>
    <property type="match status" value="1"/>
</dbReference>
<accession>A0A223KNF2</accession>
<dbReference type="InterPro" id="IPR016181">
    <property type="entry name" value="Acyl_CoA_acyltransferase"/>
</dbReference>
<gene>
    <name evidence="2" type="ORF">BC6307_06820</name>
</gene>
<dbReference type="GO" id="GO:0016747">
    <property type="term" value="F:acyltransferase activity, transferring groups other than amino-acyl groups"/>
    <property type="evidence" value="ECO:0007669"/>
    <property type="project" value="InterPro"/>
</dbReference>
<name>A0A223KNF2_9BACI</name>
<dbReference type="Gene3D" id="3.40.630.30">
    <property type="match status" value="1"/>
</dbReference>
<reference evidence="2 3" key="1">
    <citation type="submission" date="2016-12" db="EMBL/GenBank/DDBJ databases">
        <title>The whole genome sequencing and assembly of Bacillus cohnii DSM 6307T strain.</title>
        <authorList>
            <person name="Lee Y.-J."/>
            <person name="Yi H."/>
            <person name="Bahn Y.-S."/>
            <person name="Kim J.F."/>
            <person name="Lee D.-W."/>
        </authorList>
    </citation>
    <scope>NUCLEOTIDE SEQUENCE [LARGE SCALE GENOMIC DNA]</scope>
    <source>
        <strain evidence="2 3">DSM 6307</strain>
    </source>
</reference>
<dbReference type="Proteomes" id="UP000215224">
    <property type="component" value="Chromosome"/>
</dbReference>
<evidence type="ECO:0000313" key="3">
    <source>
        <dbReference type="Proteomes" id="UP000215224"/>
    </source>
</evidence>
<dbReference type="EMBL" id="CP018866">
    <property type="protein sequence ID" value="AST91011.1"/>
    <property type="molecule type" value="Genomic_DNA"/>
</dbReference>
<feature type="domain" description="N-acetyltransferase" evidence="1">
    <location>
        <begin position="1"/>
        <end position="139"/>
    </location>
</feature>
<dbReference type="RefSeq" id="WP_066415924.1">
    <property type="nucleotide sequence ID" value="NZ_CP018866.1"/>
</dbReference>
<dbReference type="Pfam" id="PF00583">
    <property type="entry name" value="Acetyltransf_1"/>
    <property type="match status" value="1"/>
</dbReference>
<protein>
    <submittedName>
        <fullName evidence="2">GNAT family N-acetyltransferase</fullName>
    </submittedName>
</protein>
<dbReference type="InterPro" id="IPR000182">
    <property type="entry name" value="GNAT_dom"/>
</dbReference>
<organism evidence="2 3">
    <name type="scientific">Sutcliffiella cohnii</name>
    <dbReference type="NCBI Taxonomy" id="33932"/>
    <lineage>
        <taxon>Bacteria</taxon>
        <taxon>Bacillati</taxon>
        <taxon>Bacillota</taxon>
        <taxon>Bacilli</taxon>
        <taxon>Bacillales</taxon>
        <taxon>Bacillaceae</taxon>
        <taxon>Sutcliffiella</taxon>
    </lineage>
</organism>
<evidence type="ECO:0000259" key="1">
    <source>
        <dbReference type="PROSITE" id="PS51186"/>
    </source>
</evidence>
<sequence>MIKELVKELEWLAAFPVINELRIHLNQKTYFDFLCSMREEGYRMFALYENNKIVAVAGVTIKTNFYYGKHVFVYDLVTQSTHRSKGYGEQLLSYIHEFARDSGCGMVALESGLARVDAHRFYETKMGYEKFCYSFKKVL</sequence>
<dbReference type="AlphaFoldDB" id="A0A223KNF2"/>
<proteinExistence type="predicted"/>
<dbReference type="KEGG" id="bcoh:BC6307_06820"/>
<keyword evidence="2" id="KW-0808">Transferase</keyword>
<dbReference type="CDD" id="cd04301">
    <property type="entry name" value="NAT_SF"/>
    <property type="match status" value="1"/>
</dbReference>
<keyword evidence="3" id="KW-1185">Reference proteome</keyword>
<evidence type="ECO:0000313" key="2">
    <source>
        <dbReference type="EMBL" id="AST91011.1"/>
    </source>
</evidence>
<dbReference type="PROSITE" id="PS51186">
    <property type="entry name" value="GNAT"/>
    <property type="match status" value="1"/>
</dbReference>